<dbReference type="InterPro" id="IPR014968">
    <property type="entry name" value="XisI"/>
</dbReference>
<proteinExistence type="predicted"/>
<dbReference type="InterPro" id="IPR035943">
    <property type="entry name" value="XisI-like_sf"/>
</dbReference>
<sequence length="99" mass="11069">MTERAKLRSPDDPVASETIFDTASDRYQLVNVGWKNSNTRIYGCILHVDIKDGKIWVQHDGTEDAIADSLVALGVPKQDIVLAYHAPHVRQYTEFATGK</sequence>
<reference evidence="1 2" key="1">
    <citation type="submission" date="2018-02" db="EMBL/GenBank/DDBJ databases">
        <authorList>
            <person name="Cohen D.B."/>
            <person name="Kent A.D."/>
        </authorList>
    </citation>
    <scope>NUCLEOTIDE SEQUENCE [LARGE SCALE GENOMIC DNA]</scope>
    <source>
        <strain evidence="1 2">CCAP 1448/3</strain>
    </source>
</reference>
<evidence type="ECO:0000313" key="1">
    <source>
        <dbReference type="EMBL" id="PSB01418.1"/>
    </source>
</evidence>
<protein>
    <submittedName>
        <fullName evidence="1">XisI protein</fullName>
    </submittedName>
</protein>
<dbReference type="EMBL" id="PVWJ01000109">
    <property type="protein sequence ID" value="PSB01418.1"/>
    <property type="molecule type" value="Genomic_DNA"/>
</dbReference>
<reference evidence="1 2" key="2">
    <citation type="submission" date="2018-03" db="EMBL/GenBank/DDBJ databases">
        <title>The ancient ancestry and fast evolution of plastids.</title>
        <authorList>
            <person name="Moore K.R."/>
            <person name="Magnabosco C."/>
            <person name="Momper L."/>
            <person name="Gold D.A."/>
            <person name="Bosak T."/>
            <person name="Fournier G.P."/>
        </authorList>
    </citation>
    <scope>NUCLEOTIDE SEQUENCE [LARGE SCALE GENOMIC DNA]</scope>
    <source>
        <strain evidence="1 2">CCAP 1448/3</strain>
    </source>
</reference>
<dbReference type="Pfam" id="PF08869">
    <property type="entry name" value="XisI"/>
    <property type="match status" value="1"/>
</dbReference>
<comment type="caution">
    <text evidence="1">The sequence shown here is derived from an EMBL/GenBank/DDBJ whole genome shotgun (WGS) entry which is preliminary data.</text>
</comment>
<evidence type="ECO:0000313" key="2">
    <source>
        <dbReference type="Proteomes" id="UP000238762"/>
    </source>
</evidence>
<gene>
    <name evidence="1" type="ORF">C7B64_18475</name>
</gene>
<dbReference type="CDD" id="cd16382">
    <property type="entry name" value="XisI-like"/>
    <property type="match status" value="1"/>
</dbReference>
<dbReference type="Gene3D" id="3.30.310.110">
    <property type="entry name" value="XisI-like"/>
    <property type="match status" value="1"/>
</dbReference>
<accession>A0A2T1BZT0</accession>
<keyword evidence="2" id="KW-1185">Reference proteome</keyword>
<dbReference type="Proteomes" id="UP000238762">
    <property type="component" value="Unassembled WGS sequence"/>
</dbReference>
<name>A0A2T1BZT0_9CYAN</name>
<organism evidence="1 2">
    <name type="scientific">Merismopedia glauca CCAP 1448/3</name>
    <dbReference type="NCBI Taxonomy" id="1296344"/>
    <lineage>
        <taxon>Bacteria</taxon>
        <taxon>Bacillati</taxon>
        <taxon>Cyanobacteriota</taxon>
        <taxon>Cyanophyceae</taxon>
        <taxon>Synechococcales</taxon>
        <taxon>Merismopediaceae</taxon>
        <taxon>Merismopedia</taxon>
    </lineage>
</organism>
<dbReference type="SUPFAM" id="SSF143847">
    <property type="entry name" value="XisI-like"/>
    <property type="match status" value="1"/>
</dbReference>
<dbReference type="AlphaFoldDB" id="A0A2T1BZT0"/>
<dbReference type="RefSeq" id="WP_106290128.1">
    <property type="nucleotide sequence ID" value="NZ_CAWNTC010000140.1"/>
</dbReference>
<dbReference type="OrthoDB" id="467081at2"/>